<feature type="transmembrane region" description="Helical" evidence="10">
    <location>
        <begin position="263"/>
        <end position="288"/>
    </location>
</feature>
<evidence type="ECO:0000313" key="12">
    <source>
        <dbReference type="EMBL" id="MEK6466879.1"/>
    </source>
</evidence>
<feature type="transmembrane region" description="Helical" evidence="10">
    <location>
        <begin position="152"/>
        <end position="170"/>
    </location>
</feature>
<comment type="similarity">
    <text evidence="7">Belongs to the major facilitator superfamily. Drug:H(+) antiporter-3 (DHA3) (TC 2.A.1.21) family.</text>
</comment>
<keyword evidence="2" id="KW-0813">Transport</keyword>
<dbReference type="PANTHER" id="PTHR23513:SF9">
    <property type="entry name" value="ENTEROBACTIN EXPORTER ENTS"/>
    <property type="match status" value="1"/>
</dbReference>
<gene>
    <name evidence="12" type="ORF">WG925_24325</name>
</gene>
<dbReference type="CDD" id="cd06173">
    <property type="entry name" value="MFS_MefA_like"/>
    <property type="match status" value="1"/>
</dbReference>
<dbReference type="Gene3D" id="1.20.1250.20">
    <property type="entry name" value="MFS general substrate transporter like domains"/>
    <property type="match status" value="1"/>
</dbReference>
<evidence type="ECO:0000313" key="13">
    <source>
        <dbReference type="Proteomes" id="UP001367513"/>
    </source>
</evidence>
<accession>A0ABU9AKC2</accession>
<feature type="transmembrane region" description="Helical" evidence="10">
    <location>
        <begin position="390"/>
        <end position="413"/>
    </location>
</feature>
<dbReference type="PANTHER" id="PTHR23513">
    <property type="entry name" value="INTEGRAL MEMBRANE EFFLUX PROTEIN-RELATED"/>
    <property type="match status" value="1"/>
</dbReference>
<comment type="caution">
    <text evidence="12">The sequence shown here is derived from an EMBL/GenBank/DDBJ whole genome shotgun (WGS) entry which is preliminary data.</text>
</comment>
<evidence type="ECO:0000256" key="3">
    <source>
        <dbReference type="ARBA" id="ARBA00022475"/>
    </source>
</evidence>
<evidence type="ECO:0000256" key="2">
    <source>
        <dbReference type="ARBA" id="ARBA00022448"/>
    </source>
</evidence>
<feature type="transmembrane region" description="Helical" evidence="10">
    <location>
        <begin position="419"/>
        <end position="438"/>
    </location>
</feature>
<dbReference type="PROSITE" id="PS50850">
    <property type="entry name" value="MFS"/>
    <property type="match status" value="1"/>
</dbReference>
<feature type="domain" description="Major facilitator superfamily (MFS) profile" evidence="11">
    <location>
        <begin position="263"/>
        <end position="452"/>
    </location>
</feature>
<keyword evidence="3" id="KW-1003">Cell membrane</keyword>
<dbReference type="Pfam" id="PF07690">
    <property type="entry name" value="MFS_1"/>
    <property type="match status" value="1"/>
</dbReference>
<keyword evidence="6 10" id="KW-0472">Membrane</keyword>
<feature type="compositionally biased region" description="Low complexity" evidence="9">
    <location>
        <begin position="221"/>
        <end position="230"/>
    </location>
</feature>
<dbReference type="RefSeq" id="WP_346107290.1">
    <property type="nucleotide sequence ID" value="NZ_BAAAOD010000074.1"/>
</dbReference>
<evidence type="ECO:0000256" key="5">
    <source>
        <dbReference type="ARBA" id="ARBA00022989"/>
    </source>
</evidence>
<feature type="compositionally biased region" description="Basic and acidic residues" evidence="9">
    <location>
        <begin position="231"/>
        <end position="242"/>
    </location>
</feature>
<evidence type="ECO:0000256" key="6">
    <source>
        <dbReference type="ARBA" id="ARBA00023136"/>
    </source>
</evidence>
<evidence type="ECO:0000259" key="11">
    <source>
        <dbReference type="PROSITE" id="PS50850"/>
    </source>
</evidence>
<evidence type="ECO:0000256" key="8">
    <source>
        <dbReference type="ARBA" id="ARBA00040914"/>
    </source>
</evidence>
<evidence type="ECO:0000256" key="9">
    <source>
        <dbReference type="SAM" id="MobiDB-lite"/>
    </source>
</evidence>
<feature type="transmembrane region" description="Helical" evidence="10">
    <location>
        <begin position="21"/>
        <end position="40"/>
    </location>
</feature>
<dbReference type="InterPro" id="IPR011701">
    <property type="entry name" value="MFS"/>
</dbReference>
<reference evidence="12 13" key="1">
    <citation type="submission" date="2024-03" db="EMBL/GenBank/DDBJ databases">
        <title>Draft genome sequence of Pseudonocardia carboxydivorans JCM 14827.</title>
        <authorList>
            <person name="Duangmal K."/>
        </authorList>
    </citation>
    <scope>NUCLEOTIDE SEQUENCE [LARGE SCALE GENOMIC DNA]</scope>
    <source>
        <strain evidence="12 13">JCM 14827</strain>
    </source>
</reference>
<feature type="transmembrane region" description="Helical" evidence="10">
    <location>
        <begin position="52"/>
        <end position="74"/>
    </location>
</feature>
<keyword evidence="5 10" id="KW-1133">Transmembrane helix</keyword>
<protein>
    <recommendedName>
        <fullName evidence="8">Multidrug efflux pump Tap</fullName>
    </recommendedName>
</protein>
<feature type="transmembrane region" description="Helical" evidence="10">
    <location>
        <begin position="176"/>
        <end position="193"/>
    </location>
</feature>
<organism evidence="12 13">
    <name type="scientific">Pseudonocardia alni subsp. carboxydivorans</name>
    <dbReference type="NCBI Taxonomy" id="415010"/>
    <lineage>
        <taxon>Bacteria</taxon>
        <taxon>Bacillati</taxon>
        <taxon>Actinomycetota</taxon>
        <taxon>Actinomycetes</taxon>
        <taxon>Pseudonocardiales</taxon>
        <taxon>Pseudonocardiaceae</taxon>
        <taxon>Pseudonocardia</taxon>
    </lineage>
</organism>
<dbReference type="InterPro" id="IPR036259">
    <property type="entry name" value="MFS_trans_sf"/>
</dbReference>
<feature type="transmembrane region" description="Helical" evidence="10">
    <location>
        <begin position="109"/>
        <end position="131"/>
    </location>
</feature>
<sequence length="452" mass="45220">MASLLVDVSPLREDRTFRNLFVARTILLFGVGIVAVTVPLEVYARTGSTPVVGMVTAIESAAFVVGYLGGGVLADRVDRWLLVRVTWLVSGTTFAGLAVNAAWIGSTPLTAALVAANGLSGATCITAMLAVTPSIVDRAKLHAVGALNTVSLRLGAVVAPAVGGIVFAVASAPWNYTAGALAAAATWVLLMVAPPPGRGRTSAAGSPPPAGPGPGAPGPPGTAEGPGADATGDRPVADRPPEPAESPLVALRSGARFAVREPVVSGVMVAGLVGMIGGGSFVLVPAFVEARFGGSSTVVGLMYSALAAGVVLGSLGSGWVRRSPRPGRLLLVLMVACYACYALAGAAPTVALVLAALVAAGATNAIEEVLRYTLLQLRTPDALLGRVNSLFAAQAMTGAAIGAVVAGSVGGVVGDGDALWVYNTVTGLVAAATGLLLGPLRRVTRASIEEER</sequence>
<keyword evidence="4 10" id="KW-0812">Transmembrane</keyword>
<feature type="region of interest" description="Disordered" evidence="9">
    <location>
        <begin position="198"/>
        <end position="246"/>
    </location>
</feature>
<feature type="compositionally biased region" description="Pro residues" evidence="9">
    <location>
        <begin position="206"/>
        <end position="220"/>
    </location>
</feature>
<dbReference type="Proteomes" id="UP001367513">
    <property type="component" value="Unassembled WGS sequence"/>
</dbReference>
<comment type="subcellular location">
    <subcellularLocation>
        <location evidence="1">Cell inner membrane</location>
        <topology evidence="1">Multi-pass membrane protein</topology>
    </subcellularLocation>
</comment>
<evidence type="ECO:0000256" key="7">
    <source>
        <dbReference type="ARBA" id="ARBA00038075"/>
    </source>
</evidence>
<evidence type="ECO:0000256" key="10">
    <source>
        <dbReference type="SAM" id="Phobius"/>
    </source>
</evidence>
<keyword evidence="13" id="KW-1185">Reference proteome</keyword>
<evidence type="ECO:0000256" key="4">
    <source>
        <dbReference type="ARBA" id="ARBA00022692"/>
    </source>
</evidence>
<feature type="transmembrane region" description="Helical" evidence="10">
    <location>
        <begin position="81"/>
        <end position="103"/>
    </location>
</feature>
<name>A0ABU9AKC2_PSEA5</name>
<feature type="transmembrane region" description="Helical" evidence="10">
    <location>
        <begin position="300"/>
        <end position="320"/>
    </location>
</feature>
<dbReference type="EMBL" id="JBBPIX010000018">
    <property type="protein sequence ID" value="MEK6466879.1"/>
    <property type="molecule type" value="Genomic_DNA"/>
</dbReference>
<proteinExistence type="inferred from homology"/>
<dbReference type="SUPFAM" id="SSF103473">
    <property type="entry name" value="MFS general substrate transporter"/>
    <property type="match status" value="1"/>
</dbReference>
<evidence type="ECO:0000256" key="1">
    <source>
        <dbReference type="ARBA" id="ARBA00004429"/>
    </source>
</evidence>
<dbReference type="InterPro" id="IPR020846">
    <property type="entry name" value="MFS_dom"/>
</dbReference>
<feature type="transmembrane region" description="Helical" evidence="10">
    <location>
        <begin position="327"/>
        <end position="344"/>
    </location>
</feature>